<feature type="domain" description="Exoribonuclease phosphorolytic" evidence="8">
    <location>
        <begin position="160"/>
        <end position="224"/>
    </location>
</feature>
<protein>
    <recommendedName>
        <fullName evidence="6">Ribonuclease PH</fullName>
        <shortName evidence="6">RNase PH</shortName>
        <ecNumber evidence="6">2.7.7.56</ecNumber>
    </recommendedName>
    <alternativeName>
        <fullName evidence="6">tRNA nucleotidyltransferase</fullName>
    </alternativeName>
</protein>
<dbReference type="InterPro" id="IPR002381">
    <property type="entry name" value="RNase_PH_bac-type"/>
</dbReference>
<dbReference type="Proteomes" id="UP000595564">
    <property type="component" value="Chromosome"/>
</dbReference>
<dbReference type="InterPro" id="IPR050080">
    <property type="entry name" value="RNase_PH"/>
</dbReference>
<evidence type="ECO:0000256" key="6">
    <source>
        <dbReference type="HAMAP-Rule" id="MF_00564"/>
    </source>
</evidence>
<keyword evidence="2 6" id="KW-0698">rRNA processing</keyword>
<dbReference type="InterPro" id="IPR001247">
    <property type="entry name" value="ExoRNase_PH_dom1"/>
</dbReference>
<dbReference type="GO" id="GO:0008033">
    <property type="term" value="P:tRNA processing"/>
    <property type="evidence" value="ECO:0007669"/>
    <property type="project" value="UniProtKB-UniRule"/>
</dbReference>
<name>A0A7R6SY77_9BACT</name>
<dbReference type="Gene3D" id="3.30.230.70">
    <property type="entry name" value="GHMP Kinase, N-terminal domain"/>
    <property type="match status" value="1"/>
</dbReference>
<dbReference type="EC" id="2.7.7.56" evidence="6"/>
<dbReference type="InterPro" id="IPR036345">
    <property type="entry name" value="ExoRNase_PH_dom2_sf"/>
</dbReference>
<comment type="similarity">
    <text evidence="1 6">Belongs to the RNase PH family.</text>
</comment>
<dbReference type="PANTHER" id="PTHR11953">
    <property type="entry name" value="EXOSOME COMPLEX COMPONENT"/>
    <property type="match status" value="1"/>
</dbReference>
<evidence type="ECO:0000256" key="1">
    <source>
        <dbReference type="ARBA" id="ARBA00006678"/>
    </source>
</evidence>
<dbReference type="NCBIfam" id="TIGR01966">
    <property type="entry name" value="RNasePH"/>
    <property type="match status" value="1"/>
</dbReference>
<evidence type="ECO:0000259" key="7">
    <source>
        <dbReference type="Pfam" id="PF01138"/>
    </source>
</evidence>
<dbReference type="CDD" id="cd11362">
    <property type="entry name" value="RNase_PH_bact"/>
    <property type="match status" value="1"/>
</dbReference>
<dbReference type="EMBL" id="AP017470">
    <property type="protein sequence ID" value="BBB32489.1"/>
    <property type="molecule type" value="Genomic_DNA"/>
</dbReference>
<dbReference type="GO" id="GO:0031125">
    <property type="term" value="P:rRNA 3'-end processing"/>
    <property type="evidence" value="ECO:0007669"/>
    <property type="project" value="UniProtKB-ARBA"/>
</dbReference>
<dbReference type="GO" id="GO:0009022">
    <property type="term" value="F:tRNA nucleotidyltransferase activity"/>
    <property type="evidence" value="ECO:0007669"/>
    <property type="project" value="UniProtKB-UniRule"/>
</dbReference>
<feature type="binding site" evidence="6">
    <location>
        <begin position="125"/>
        <end position="127"/>
    </location>
    <ligand>
        <name>phosphate</name>
        <dbReference type="ChEBI" id="CHEBI:43474"/>
        <note>substrate</note>
    </ligand>
</feature>
<dbReference type="InterPro" id="IPR027408">
    <property type="entry name" value="PNPase/RNase_PH_dom_sf"/>
</dbReference>
<dbReference type="PANTHER" id="PTHR11953:SF0">
    <property type="entry name" value="EXOSOME COMPLEX COMPONENT RRP41"/>
    <property type="match status" value="1"/>
</dbReference>
<dbReference type="InterPro" id="IPR018336">
    <property type="entry name" value="RNase_PH_CS"/>
</dbReference>
<accession>A0A7R6SY77</accession>
<keyword evidence="4 6" id="KW-0819">tRNA processing</keyword>
<evidence type="ECO:0000313" key="10">
    <source>
        <dbReference type="Proteomes" id="UP000595564"/>
    </source>
</evidence>
<dbReference type="Pfam" id="PF03725">
    <property type="entry name" value="RNase_PH_C"/>
    <property type="match status" value="1"/>
</dbReference>
<dbReference type="Pfam" id="PF01138">
    <property type="entry name" value="RNase_PH"/>
    <property type="match status" value="1"/>
</dbReference>
<comment type="catalytic activity">
    <reaction evidence="6">
        <text>tRNA(n+1) + phosphate = tRNA(n) + a ribonucleoside 5'-diphosphate</text>
        <dbReference type="Rhea" id="RHEA:10628"/>
        <dbReference type="Rhea" id="RHEA-COMP:17343"/>
        <dbReference type="Rhea" id="RHEA-COMP:17344"/>
        <dbReference type="ChEBI" id="CHEBI:43474"/>
        <dbReference type="ChEBI" id="CHEBI:57930"/>
        <dbReference type="ChEBI" id="CHEBI:173114"/>
        <dbReference type="EC" id="2.7.7.56"/>
    </reaction>
</comment>
<sequence>MERENGRKNNELREVKIIPDFLEHPDGSCLISFGKTKVICSANIEEKIPPFLQGSGEGWITAEYGMLPGSTHTRSQREAVRGKQSGRTVEIQRLIGRALRASVDRKLLGERTILIDCDVIQADGGTRTASITGSFVAMAIAIKKLLKESIIEKNPILENVAAVSVGKVNGEILLDLDYSEDSNAEVDLNLIATQNQKIVEIQGTAETHAFPREELNLMLDFAFNGIESLINLQNQVLKNYD</sequence>
<reference evidence="9 10" key="1">
    <citation type="journal article" date="2012" name="Extremophiles">
        <title>Thermotomaculum hydrothermale gen. nov., sp. nov., a novel heterotrophic thermophile within the phylum Acidobacteria from a deep-sea hydrothermal vent chimney in the Southern Okinawa Trough.</title>
        <authorList>
            <person name="Izumi H."/>
            <person name="Nunoura T."/>
            <person name="Miyazaki M."/>
            <person name="Mino S."/>
            <person name="Toki T."/>
            <person name="Takai K."/>
            <person name="Sako Y."/>
            <person name="Sawabe T."/>
            <person name="Nakagawa S."/>
        </authorList>
    </citation>
    <scope>NUCLEOTIDE SEQUENCE [LARGE SCALE GENOMIC DNA]</scope>
    <source>
        <strain evidence="9 10">AC55</strain>
    </source>
</reference>
<evidence type="ECO:0000313" key="9">
    <source>
        <dbReference type="EMBL" id="BBB32489.1"/>
    </source>
</evidence>
<evidence type="ECO:0000259" key="8">
    <source>
        <dbReference type="Pfam" id="PF03725"/>
    </source>
</evidence>
<keyword evidence="3 6" id="KW-0820">tRNA-binding</keyword>
<gene>
    <name evidence="6 9" type="primary">rph</name>
    <name evidence="9" type="ORF">TTHT_0935</name>
</gene>
<keyword evidence="10" id="KW-1185">Reference proteome</keyword>
<dbReference type="FunFam" id="3.30.230.70:FF:000003">
    <property type="entry name" value="Ribonuclease PH"/>
    <property type="match status" value="1"/>
</dbReference>
<feature type="domain" description="Exoribonuclease phosphorolytic" evidence="7">
    <location>
        <begin position="11"/>
        <end position="141"/>
    </location>
</feature>
<dbReference type="KEGG" id="thyd:TTHT_0935"/>
<evidence type="ECO:0000256" key="3">
    <source>
        <dbReference type="ARBA" id="ARBA00022555"/>
    </source>
</evidence>
<dbReference type="AlphaFoldDB" id="A0A7R6SY77"/>
<dbReference type="HAMAP" id="MF_00564">
    <property type="entry name" value="RNase_PH"/>
    <property type="match status" value="1"/>
</dbReference>
<evidence type="ECO:0000256" key="5">
    <source>
        <dbReference type="ARBA" id="ARBA00022884"/>
    </source>
</evidence>
<feature type="binding site" evidence="6">
    <location>
        <position position="87"/>
    </location>
    <ligand>
        <name>phosphate</name>
        <dbReference type="ChEBI" id="CHEBI:43474"/>
        <note>substrate</note>
    </ligand>
</feature>
<dbReference type="RefSeq" id="WP_201328840.1">
    <property type="nucleotide sequence ID" value="NZ_AP017470.1"/>
</dbReference>
<keyword evidence="5" id="KW-0694">RNA-binding</keyword>
<evidence type="ECO:0000256" key="2">
    <source>
        <dbReference type="ARBA" id="ARBA00022552"/>
    </source>
</evidence>
<evidence type="ECO:0000256" key="4">
    <source>
        <dbReference type="ARBA" id="ARBA00022694"/>
    </source>
</evidence>
<keyword evidence="6 9" id="KW-0808">Transferase</keyword>
<dbReference type="GO" id="GO:0000049">
    <property type="term" value="F:tRNA binding"/>
    <property type="evidence" value="ECO:0007669"/>
    <property type="project" value="UniProtKB-UniRule"/>
</dbReference>
<comment type="subunit">
    <text evidence="6">Homohexameric ring arranged as a trimer of dimers.</text>
</comment>
<dbReference type="SUPFAM" id="SSF54211">
    <property type="entry name" value="Ribosomal protein S5 domain 2-like"/>
    <property type="match status" value="1"/>
</dbReference>
<organism evidence="9 10">
    <name type="scientific">Thermotomaculum hydrothermale</name>
    <dbReference type="NCBI Taxonomy" id="981385"/>
    <lineage>
        <taxon>Bacteria</taxon>
        <taxon>Pseudomonadati</taxon>
        <taxon>Acidobacteriota</taxon>
        <taxon>Holophagae</taxon>
        <taxon>Thermotomaculales</taxon>
        <taxon>Thermotomaculaceae</taxon>
        <taxon>Thermotomaculum</taxon>
    </lineage>
</organism>
<dbReference type="GO" id="GO:0000175">
    <property type="term" value="F:3'-5'-RNA exonuclease activity"/>
    <property type="evidence" value="ECO:0007669"/>
    <property type="project" value="UniProtKB-UniRule"/>
</dbReference>
<dbReference type="GO" id="GO:0016075">
    <property type="term" value="P:rRNA catabolic process"/>
    <property type="evidence" value="ECO:0007669"/>
    <property type="project" value="UniProtKB-UniRule"/>
</dbReference>
<dbReference type="PROSITE" id="PS01277">
    <property type="entry name" value="RIBONUCLEASE_PH"/>
    <property type="match status" value="1"/>
</dbReference>
<comment type="function">
    <text evidence="6">Phosphorolytic 3'-5' exoribonuclease that plays an important role in tRNA 3'-end maturation. Removes nucleotide residues following the 3'-CCA terminus of tRNAs; can also add nucleotides to the ends of RNA molecules by using nucleoside diphosphates as substrates, but this may not be physiologically important. Probably plays a role in initiation of 16S rRNA degradation (leading to ribosome degradation) during starvation.</text>
</comment>
<dbReference type="SUPFAM" id="SSF55666">
    <property type="entry name" value="Ribonuclease PH domain 2-like"/>
    <property type="match status" value="1"/>
</dbReference>
<proteinExistence type="inferred from homology"/>
<keyword evidence="6 9" id="KW-0548">Nucleotidyltransferase</keyword>
<dbReference type="InterPro" id="IPR020568">
    <property type="entry name" value="Ribosomal_Su5_D2-typ_SF"/>
</dbReference>
<dbReference type="InterPro" id="IPR015847">
    <property type="entry name" value="ExoRNase_PH_dom2"/>
</dbReference>